<reference evidence="1" key="1">
    <citation type="submission" date="2020-08" db="EMBL/GenBank/DDBJ databases">
        <title>Genome public.</title>
        <authorList>
            <person name="Liu C."/>
            <person name="Sun Q."/>
        </authorList>
    </citation>
    <scope>NUCLEOTIDE SEQUENCE</scope>
    <source>
        <strain evidence="1">NSJ-23</strain>
    </source>
</reference>
<dbReference type="AlphaFoldDB" id="A0A8J6J7M5"/>
<name>A0A8J6J7M5_9FIRM</name>
<sequence length="71" mass="7940">MMAMLQMARNGGNPMQMLQQMAGQNPQAAQAMRLIQGKNPQQLRQIAENMAKERGVDLDQMARQMGLTLPK</sequence>
<protein>
    <submittedName>
        <fullName evidence="1">Uncharacterized protein</fullName>
    </submittedName>
</protein>
<proteinExistence type="predicted"/>
<dbReference type="EMBL" id="JACOPO010000003">
    <property type="protein sequence ID" value="MBC5722201.1"/>
    <property type="molecule type" value="Genomic_DNA"/>
</dbReference>
<gene>
    <name evidence="1" type="ORF">H8S11_05190</name>
</gene>
<keyword evidence="2" id="KW-1185">Reference proteome</keyword>
<dbReference type="RefSeq" id="WP_186852450.1">
    <property type="nucleotide sequence ID" value="NZ_JACOPO010000003.1"/>
</dbReference>
<dbReference type="Proteomes" id="UP000628736">
    <property type="component" value="Unassembled WGS sequence"/>
</dbReference>
<evidence type="ECO:0000313" key="2">
    <source>
        <dbReference type="Proteomes" id="UP000628736"/>
    </source>
</evidence>
<organism evidence="1 2">
    <name type="scientific">Flintibacter hominis</name>
    <dbReference type="NCBI Taxonomy" id="2763048"/>
    <lineage>
        <taxon>Bacteria</taxon>
        <taxon>Bacillati</taxon>
        <taxon>Bacillota</taxon>
        <taxon>Clostridia</taxon>
        <taxon>Eubacteriales</taxon>
        <taxon>Flintibacter</taxon>
    </lineage>
</organism>
<comment type="caution">
    <text evidence="1">The sequence shown here is derived from an EMBL/GenBank/DDBJ whole genome shotgun (WGS) entry which is preliminary data.</text>
</comment>
<evidence type="ECO:0000313" key="1">
    <source>
        <dbReference type="EMBL" id="MBC5722201.1"/>
    </source>
</evidence>
<accession>A0A8J6J7M5</accession>